<dbReference type="AlphaFoldDB" id="A0A1F8B752"/>
<dbReference type="Proteomes" id="UP000179018">
    <property type="component" value="Unassembled WGS sequence"/>
</dbReference>
<sequence>MGTEIMIDKLIAGEPMPMSWAMASWQEEGTSGRDNPEAFVADELRSYANDIATWRVPVGPEIQIVNLDTNNGVAETLARITLDDPTLEKMALLPSDLSQSTEDQIAQAIAVTLAKARAVEENRILSPKEKSSLDRFIDEVVDTGAKVISRVGGRKGRAATAALALIATACGSVGQATNTPNPSQTPPGVEVTVELPTSNPTAEPTAPPTSEPTPFIEVTPPPLTETPPPSRLDAINAGGVLPILGGAEGVTYQPPTKLEVSAETLEDLVSQGYTVNLAPGDFSGQTACRVANPDDCYKVLTLPPSLFYQGKLYNLSGEGSQSGAVMYTEVIDEDAPEDEQALKIWWINWSQQPEEGHQIVPGFKEGVPVKISIDPDGQVSSVKANAIFVTPATSVDIEAGVIDIGGQRLTFIGGEPEIQVLENEALRNLNNELFPPDTSSELVTDHYRFDLRLSEGILDRSGYRYVHLPPEVLEKMFLYSMGRYMYFLRDFYPDEYAEFFEVADKINNLEEGFEFNNNPIYMDLAREKVENGPVPMRFNNAPIEGLVNEVEMNFVSKEEFDTRVIPTLNSEGITFSQKPDWVTEKWNWDSAAFIEGNKLTIYSFNLGVNDPSQPPSKYDIDPLELQENPDRYLAYWLIWGTWRTSATVMQVNFAGRDYGGTQISRYDISNMMVTQDLYCGPRSSERVSMRTHCREILNQTFIPGYQAPPTPAP</sequence>
<name>A0A1F8B752_9BACT</name>
<gene>
    <name evidence="2" type="ORF">A3A75_03920</name>
</gene>
<evidence type="ECO:0000313" key="2">
    <source>
        <dbReference type="EMBL" id="OGM59245.1"/>
    </source>
</evidence>
<feature type="region of interest" description="Disordered" evidence="1">
    <location>
        <begin position="175"/>
        <end position="226"/>
    </location>
</feature>
<protein>
    <submittedName>
        <fullName evidence="2">Uncharacterized protein</fullName>
    </submittedName>
</protein>
<evidence type="ECO:0000313" key="3">
    <source>
        <dbReference type="Proteomes" id="UP000179018"/>
    </source>
</evidence>
<reference evidence="2 3" key="1">
    <citation type="journal article" date="2016" name="Nat. Commun.">
        <title>Thousands of microbial genomes shed light on interconnected biogeochemical processes in an aquifer system.</title>
        <authorList>
            <person name="Anantharaman K."/>
            <person name="Brown C.T."/>
            <person name="Hug L.A."/>
            <person name="Sharon I."/>
            <person name="Castelle C.J."/>
            <person name="Probst A.J."/>
            <person name="Thomas B.C."/>
            <person name="Singh A."/>
            <person name="Wilkins M.J."/>
            <person name="Karaoz U."/>
            <person name="Brodie E.L."/>
            <person name="Williams K.H."/>
            <person name="Hubbard S.S."/>
            <person name="Banfield J.F."/>
        </authorList>
    </citation>
    <scope>NUCLEOTIDE SEQUENCE [LARGE SCALE GENOMIC DNA]</scope>
</reference>
<evidence type="ECO:0000256" key="1">
    <source>
        <dbReference type="SAM" id="MobiDB-lite"/>
    </source>
</evidence>
<comment type="caution">
    <text evidence="2">The sequence shown here is derived from an EMBL/GenBank/DDBJ whole genome shotgun (WGS) entry which is preliminary data.</text>
</comment>
<accession>A0A1F8B752</accession>
<dbReference type="EMBL" id="MGHC01000025">
    <property type="protein sequence ID" value="OGM59245.1"/>
    <property type="molecule type" value="Genomic_DNA"/>
</dbReference>
<dbReference type="STRING" id="1802516.A3A75_03920"/>
<organism evidence="2 3">
    <name type="scientific">Candidatus Woesebacteria bacterium RIFCSPLOWO2_01_FULL_39_10</name>
    <dbReference type="NCBI Taxonomy" id="1802516"/>
    <lineage>
        <taxon>Bacteria</taxon>
        <taxon>Candidatus Woeseibacteriota</taxon>
    </lineage>
</organism>
<proteinExistence type="predicted"/>